<evidence type="ECO:0000313" key="2">
    <source>
        <dbReference type="EMBL" id="GAT71430.1"/>
    </source>
</evidence>
<name>A0A171DQU3_9ACTN</name>
<proteinExistence type="predicted"/>
<dbReference type="Proteomes" id="UP000077701">
    <property type="component" value="Unassembled WGS sequence"/>
</dbReference>
<evidence type="ECO:0000313" key="3">
    <source>
        <dbReference type="Proteomes" id="UP000077701"/>
    </source>
</evidence>
<dbReference type="AlphaFoldDB" id="A0A171DQU3"/>
<evidence type="ECO:0000256" key="1">
    <source>
        <dbReference type="SAM" id="Phobius"/>
    </source>
</evidence>
<feature type="transmembrane region" description="Helical" evidence="1">
    <location>
        <begin position="30"/>
        <end position="48"/>
    </location>
</feature>
<feature type="transmembrane region" description="Helical" evidence="1">
    <location>
        <begin position="55"/>
        <end position="73"/>
    </location>
</feature>
<keyword evidence="1" id="KW-0472">Membrane</keyword>
<gene>
    <name evidence="2" type="ORF">PS9374_07121</name>
</gene>
<protein>
    <submittedName>
        <fullName evidence="2">Uncharacterized protein</fullName>
    </submittedName>
</protein>
<comment type="caution">
    <text evidence="2">The sequence shown here is derived from an EMBL/GenBank/DDBJ whole genome shotgun (WGS) entry which is preliminary data.</text>
</comment>
<keyword evidence="3" id="KW-1185">Reference proteome</keyword>
<reference evidence="3" key="2">
    <citation type="submission" date="2016-04" db="EMBL/GenBank/DDBJ databases">
        <title>Planomonospora sphaerica JCM9374 whole genome shotgun sequence.</title>
        <authorList>
            <person name="Suzuki T."/>
            <person name="Dohra H."/>
            <person name="Kodani S."/>
        </authorList>
    </citation>
    <scope>NUCLEOTIDE SEQUENCE [LARGE SCALE GENOMIC DNA]</scope>
    <source>
        <strain evidence="3">JCM 9374</strain>
    </source>
</reference>
<reference evidence="2 3" key="1">
    <citation type="journal article" date="2016" name="Genome Announc.">
        <title>Draft Genome Sequence of Planomonospora sphaerica JCM9374, a Rare Actinomycete.</title>
        <authorList>
            <person name="Dohra H."/>
            <person name="Suzuki T."/>
            <person name="Inoue Y."/>
            <person name="Kodani S."/>
        </authorList>
    </citation>
    <scope>NUCLEOTIDE SEQUENCE [LARGE SCALE GENOMIC DNA]</scope>
    <source>
        <strain evidence="2 3">JCM 9374</strain>
    </source>
</reference>
<accession>A0A171DQU3</accession>
<keyword evidence="1" id="KW-0812">Transmembrane</keyword>
<sequence>MWGWVAVLWLAITPVVLVLAAGEAWRCGWRARDLIILAGLVIALDAVVRGGDGPVWKLSILRCGVLAIMLLMLRPLDGLSGGADAGEG</sequence>
<keyword evidence="1" id="KW-1133">Transmembrane helix</keyword>
<dbReference type="EMBL" id="BDCX01000031">
    <property type="protein sequence ID" value="GAT71430.1"/>
    <property type="molecule type" value="Genomic_DNA"/>
</dbReference>
<organism evidence="2 3">
    <name type="scientific">Planomonospora sphaerica</name>
    <dbReference type="NCBI Taxonomy" id="161355"/>
    <lineage>
        <taxon>Bacteria</taxon>
        <taxon>Bacillati</taxon>
        <taxon>Actinomycetota</taxon>
        <taxon>Actinomycetes</taxon>
        <taxon>Streptosporangiales</taxon>
        <taxon>Streptosporangiaceae</taxon>
        <taxon>Planomonospora</taxon>
    </lineage>
</organism>